<dbReference type="Pfam" id="PF22461">
    <property type="entry name" value="SLBB_2"/>
    <property type="match status" value="2"/>
</dbReference>
<keyword evidence="13" id="KW-0998">Cell outer membrane</keyword>
<keyword evidence="12" id="KW-0564">Palmitate</keyword>
<evidence type="ECO:0000256" key="7">
    <source>
        <dbReference type="ARBA" id="ARBA00022729"/>
    </source>
</evidence>
<evidence type="ECO:0000259" key="16">
    <source>
        <dbReference type="Pfam" id="PF22461"/>
    </source>
</evidence>
<keyword evidence="4" id="KW-1134">Transmembrane beta strand</keyword>
<evidence type="ECO:0000256" key="12">
    <source>
        <dbReference type="ARBA" id="ARBA00023139"/>
    </source>
</evidence>
<proteinExistence type="inferred from homology"/>
<evidence type="ECO:0000256" key="1">
    <source>
        <dbReference type="ARBA" id="ARBA00004571"/>
    </source>
</evidence>
<evidence type="ECO:0000256" key="2">
    <source>
        <dbReference type="ARBA" id="ARBA00009450"/>
    </source>
</evidence>
<name>A0A3A8EGB9_9GAMM</name>
<dbReference type="InterPro" id="IPR003715">
    <property type="entry name" value="Poly_export_N"/>
</dbReference>
<keyword evidence="6" id="KW-0812">Transmembrane</keyword>
<dbReference type="EMBL" id="RAXU01000011">
    <property type="protein sequence ID" value="RKG33158.1"/>
    <property type="molecule type" value="Genomic_DNA"/>
</dbReference>
<gene>
    <name evidence="17" type="ORF">D7V21_10045</name>
</gene>
<keyword evidence="5" id="KW-0762">Sugar transport</keyword>
<feature type="domain" description="Polysaccharide export protein N-terminal" evidence="15">
    <location>
        <begin position="116"/>
        <end position="199"/>
    </location>
</feature>
<sequence length="405" mass="45130">MFELYNLTFKNLHLILIMVYNSDRILIQSYNELQTKGFAVKLKSTSFLLSICILSLSGCAVTSGLQTYDLPEQGHYRTDQGADVSVVQLNQANIPELQPAENITSSNLASLFRSQHTLYRLSAGDVLSIQLWAYPEITPPVQDATNIKAVGYPIDSDGNIYLPLVGKIHAAGQTVSELNRNLRSQFAHYLKTPDVVVRVLSYEGKRYFVNGQVMKSGQYTLNDQPISIYTALGMAGGVNTETGDNTSIQLIRNGKTFDLNTLNLEKQGYSLHNLLIQPNDTIYVNTKQDQKLYVMGESNKSQALPLRDQGMTLSDVLGESEGINPYSASAARIYVMRTNLQNRTSIVYHLDLKSFGNLTLANQFQMQKNDIVYIDATGLTRWQRVVGQIVPFASAIYSFKILGNN</sequence>
<dbReference type="PANTHER" id="PTHR33619">
    <property type="entry name" value="POLYSACCHARIDE EXPORT PROTEIN GFCE-RELATED"/>
    <property type="match status" value="1"/>
</dbReference>
<keyword evidence="11" id="KW-0472">Membrane</keyword>
<keyword evidence="3" id="KW-0813">Transport</keyword>
<evidence type="ECO:0000256" key="5">
    <source>
        <dbReference type="ARBA" id="ARBA00022597"/>
    </source>
</evidence>
<comment type="similarity">
    <text evidence="2">Belongs to the BexD/CtrA/VexA family.</text>
</comment>
<feature type="domain" description="SLBB" evidence="16">
    <location>
        <begin position="205"/>
        <end position="284"/>
    </location>
</feature>
<feature type="domain" description="SLBB" evidence="16">
    <location>
        <begin position="290"/>
        <end position="374"/>
    </location>
</feature>
<keyword evidence="8" id="KW-0625">Polysaccharide transport</keyword>
<dbReference type="InterPro" id="IPR049712">
    <property type="entry name" value="Poly_export"/>
</dbReference>
<dbReference type="Pfam" id="PF02563">
    <property type="entry name" value="Poly_export"/>
    <property type="match status" value="1"/>
</dbReference>
<keyword evidence="18" id="KW-1185">Reference proteome</keyword>
<reference evidence="17 18" key="1">
    <citation type="submission" date="2018-09" db="EMBL/GenBank/DDBJ databases">
        <title>The draft genome of Acinetobacter spp. strains.</title>
        <authorList>
            <person name="Qin J."/>
            <person name="Feng Y."/>
            <person name="Zong Z."/>
        </authorList>
    </citation>
    <scope>NUCLEOTIDE SEQUENCE [LARGE SCALE GENOMIC DNA]</scope>
    <source>
        <strain evidence="17 18">WCHAc060096</strain>
    </source>
</reference>
<evidence type="ECO:0000256" key="3">
    <source>
        <dbReference type="ARBA" id="ARBA00022448"/>
    </source>
</evidence>
<evidence type="ECO:0000259" key="15">
    <source>
        <dbReference type="Pfam" id="PF02563"/>
    </source>
</evidence>
<dbReference type="PANTHER" id="PTHR33619:SF3">
    <property type="entry name" value="POLYSACCHARIDE EXPORT PROTEIN GFCE-RELATED"/>
    <property type="match status" value="1"/>
</dbReference>
<evidence type="ECO:0000256" key="11">
    <source>
        <dbReference type="ARBA" id="ARBA00023136"/>
    </source>
</evidence>
<accession>A0A3A8EGB9</accession>
<evidence type="ECO:0000256" key="8">
    <source>
        <dbReference type="ARBA" id="ARBA00023047"/>
    </source>
</evidence>
<dbReference type="GO" id="GO:0015159">
    <property type="term" value="F:polysaccharide transmembrane transporter activity"/>
    <property type="evidence" value="ECO:0007669"/>
    <property type="project" value="InterPro"/>
</dbReference>
<comment type="subcellular location">
    <subcellularLocation>
        <location evidence="1">Cell outer membrane</location>
        <topology evidence="1">Multi-pass membrane protein</topology>
    </subcellularLocation>
</comment>
<dbReference type="GO" id="GO:0009279">
    <property type="term" value="C:cell outer membrane"/>
    <property type="evidence" value="ECO:0007669"/>
    <property type="project" value="UniProtKB-SubCell"/>
</dbReference>
<keyword evidence="14" id="KW-0449">Lipoprotein</keyword>
<keyword evidence="9" id="KW-0406">Ion transport</keyword>
<evidence type="ECO:0000256" key="9">
    <source>
        <dbReference type="ARBA" id="ARBA00023065"/>
    </source>
</evidence>
<evidence type="ECO:0000256" key="4">
    <source>
        <dbReference type="ARBA" id="ARBA00022452"/>
    </source>
</evidence>
<dbReference type="Proteomes" id="UP000269001">
    <property type="component" value="Unassembled WGS sequence"/>
</dbReference>
<dbReference type="InterPro" id="IPR054765">
    <property type="entry name" value="SLBB_dom"/>
</dbReference>
<dbReference type="AlphaFoldDB" id="A0A3A8EGB9"/>
<evidence type="ECO:0000313" key="18">
    <source>
        <dbReference type="Proteomes" id="UP000269001"/>
    </source>
</evidence>
<evidence type="ECO:0000313" key="17">
    <source>
        <dbReference type="EMBL" id="RKG33158.1"/>
    </source>
</evidence>
<evidence type="ECO:0000256" key="13">
    <source>
        <dbReference type="ARBA" id="ARBA00023237"/>
    </source>
</evidence>
<evidence type="ECO:0000256" key="6">
    <source>
        <dbReference type="ARBA" id="ARBA00022692"/>
    </source>
</evidence>
<dbReference type="Gene3D" id="3.30.1950.10">
    <property type="entry name" value="wza like domain"/>
    <property type="match status" value="1"/>
</dbReference>
<organism evidence="17 18">
    <name type="scientific">Acinetobacter guerrae</name>
    <dbReference type="NCBI Taxonomy" id="1843371"/>
    <lineage>
        <taxon>Bacteria</taxon>
        <taxon>Pseudomonadati</taxon>
        <taxon>Pseudomonadota</taxon>
        <taxon>Gammaproteobacteria</taxon>
        <taxon>Moraxellales</taxon>
        <taxon>Moraxellaceae</taxon>
        <taxon>Acinetobacter</taxon>
    </lineage>
</organism>
<dbReference type="GO" id="GO:0046930">
    <property type="term" value="C:pore complex"/>
    <property type="evidence" value="ECO:0007669"/>
    <property type="project" value="UniProtKB-KW"/>
</dbReference>
<dbReference type="GO" id="GO:0015288">
    <property type="term" value="F:porin activity"/>
    <property type="evidence" value="ECO:0007669"/>
    <property type="project" value="UniProtKB-KW"/>
</dbReference>
<evidence type="ECO:0000256" key="10">
    <source>
        <dbReference type="ARBA" id="ARBA00023114"/>
    </source>
</evidence>
<evidence type="ECO:0000256" key="14">
    <source>
        <dbReference type="ARBA" id="ARBA00023288"/>
    </source>
</evidence>
<comment type="caution">
    <text evidence="17">The sequence shown here is derived from an EMBL/GenBank/DDBJ whole genome shotgun (WGS) entry which is preliminary data.</text>
</comment>
<dbReference type="GO" id="GO:0006811">
    <property type="term" value="P:monoatomic ion transport"/>
    <property type="evidence" value="ECO:0007669"/>
    <property type="project" value="UniProtKB-KW"/>
</dbReference>
<dbReference type="Gene3D" id="3.10.560.10">
    <property type="entry name" value="Outer membrane lipoprotein wza domain like"/>
    <property type="match status" value="2"/>
</dbReference>
<keyword evidence="10" id="KW-0626">Porin</keyword>
<protein>
    <recommendedName>
        <fullName evidence="19">Soluble ligand binding domain-containing protein</fullName>
    </recommendedName>
</protein>
<keyword evidence="7" id="KW-0732">Signal</keyword>
<evidence type="ECO:0008006" key="19">
    <source>
        <dbReference type="Google" id="ProtNLM"/>
    </source>
</evidence>